<dbReference type="InterPro" id="IPR001711">
    <property type="entry name" value="PLipase_C_Pinositol-sp_Y"/>
</dbReference>
<gene>
    <name evidence="3" type="ordered locus">TREAZ_2744</name>
</gene>
<dbReference type="Gene3D" id="3.30.1380.10">
    <property type="match status" value="1"/>
</dbReference>
<name>F5YD69_LEAAZ</name>
<accession>F5YD69</accession>
<evidence type="ECO:0000256" key="1">
    <source>
        <dbReference type="SAM" id="MobiDB-lite"/>
    </source>
</evidence>
<dbReference type="SUPFAM" id="SSF55166">
    <property type="entry name" value="Hedgehog/DD-peptidase"/>
    <property type="match status" value="1"/>
</dbReference>
<dbReference type="InterPro" id="IPR039561">
    <property type="entry name" value="Peptidase_M15C"/>
</dbReference>
<dbReference type="HOGENOM" id="CLU_067809_0_0_12"/>
<dbReference type="InParanoid" id="F5YD69"/>
<keyword evidence="4" id="KW-1185">Reference proteome</keyword>
<dbReference type="Proteomes" id="UP000009222">
    <property type="component" value="Chromosome"/>
</dbReference>
<evidence type="ECO:0000313" key="4">
    <source>
        <dbReference type="Proteomes" id="UP000009222"/>
    </source>
</evidence>
<dbReference type="AlphaFoldDB" id="F5YD69"/>
<feature type="domain" description="PI-PLC Y-box" evidence="2">
    <location>
        <begin position="69"/>
        <end position="94"/>
    </location>
</feature>
<dbReference type="KEGG" id="taz:TREAZ_2744"/>
<evidence type="ECO:0000259" key="2">
    <source>
        <dbReference type="PROSITE" id="PS50008"/>
    </source>
</evidence>
<feature type="region of interest" description="Disordered" evidence="1">
    <location>
        <begin position="1"/>
        <end position="23"/>
    </location>
</feature>
<dbReference type="GO" id="GO:0008233">
    <property type="term" value="F:peptidase activity"/>
    <property type="evidence" value="ECO:0007669"/>
    <property type="project" value="InterPro"/>
</dbReference>
<dbReference type="eggNOG" id="COG0791">
    <property type="taxonomic scope" value="Bacteria"/>
</dbReference>
<evidence type="ECO:0000313" key="3">
    <source>
        <dbReference type="EMBL" id="AEF83418.1"/>
    </source>
</evidence>
<dbReference type="GO" id="GO:0006629">
    <property type="term" value="P:lipid metabolic process"/>
    <property type="evidence" value="ECO:0007669"/>
    <property type="project" value="InterPro"/>
</dbReference>
<protein>
    <recommendedName>
        <fullName evidence="2">PI-PLC Y-box domain-containing protein</fullName>
    </recommendedName>
</protein>
<proteinExistence type="predicted"/>
<sequence length="301" mass="35112">MPEYTQHEAPIPVQLPAEQTPEQPEVSRAEQVMRALSEAYPDRTGPAEFRDSDWAIQVYGEWFYYADGRLLPESLRAKAADYDPQPFYNYAAELPPWTPPSIEESERMKNMMASRRQHPAKRSQHFYDALWRAHNQGESWERVKQIRFLGLTVMVHYSIIEELSLVEEFILNEAKTNAAVKQWIDGLKSIDGWSWRNIAATASRSYHSYGAAIDLLPKSWGGLETYWQWAAEKNPEWWAVPYTRRFHPPMEVVKAFEALGFLWGGKWMTYDTMHFEYRPEILLLSNVPQADLHLINSQSLK</sequence>
<dbReference type="EMBL" id="CP001841">
    <property type="protein sequence ID" value="AEF83418.1"/>
    <property type="molecule type" value="Genomic_DNA"/>
</dbReference>
<dbReference type="PROSITE" id="PS50008">
    <property type="entry name" value="PIPLC_Y_DOMAIN"/>
    <property type="match status" value="1"/>
</dbReference>
<dbReference type="GO" id="GO:0004435">
    <property type="term" value="F:phosphatidylinositol-4,5-bisphosphate phospholipase C activity"/>
    <property type="evidence" value="ECO:0007669"/>
    <property type="project" value="InterPro"/>
</dbReference>
<dbReference type="Pfam" id="PF13539">
    <property type="entry name" value="Peptidase_M15_4"/>
    <property type="match status" value="1"/>
</dbReference>
<reference evidence="3 4" key="2">
    <citation type="journal article" date="2011" name="ISME J.">
        <title>RNA-seq reveals cooperative metabolic interactions between two termite-gut spirochete species in co-culture.</title>
        <authorList>
            <person name="Rosenthal A.Z."/>
            <person name="Matson E.G."/>
            <person name="Eldar A."/>
            <person name="Leadbetter J.R."/>
        </authorList>
    </citation>
    <scope>NUCLEOTIDE SEQUENCE [LARGE SCALE GENOMIC DNA]</scope>
    <source>
        <strain evidence="4">ATCC BAA-888 / DSM 13862 / ZAS-9</strain>
    </source>
</reference>
<reference evidence="4" key="1">
    <citation type="submission" date="2009-12" db="EMBL/GenBank/DDBJ databases">
        <title>Complete sequence of Treponema azotonutricium strain ZAS-9.</title>
        <authorList>
            <person name="Tetu S.G."/>
            <person name="Matson E."/>
            <person name="Ren Q."/>
            <person name="Seshadri R."/>
            <person name="Elbourne L."/>
            <person name="Hassan K.A."/>
            <person name="Durkin A."/>
            <person name="Radune D."/>
            <person name="Mohamoud Y."/>
            <person name="Shay R."/>
            <person name="Jin S."/>
            <person name="Zhang X."/>
            <person name="Lucey K."/>
            <person name="Ballor N.R."/>
            <person name="Ottesen E."/>
            <person name="Rosenthal R."/>
            <person name="Allen A."/>
            <person name="Leadbetter J.R."/>
            <person name="Paulsen I.T."/>
        </authorList>
    </citation>
    <scope>NUCLEOTIDE SEQUENCE [LARGE SCALE GENOMIC DNA]</scope>
    <source>
        <strain evidence="4">ATCC BAA-888 / DSM 13862 / ZAS-9</strain>
    </source>
</reference>
<dbReference type="InterPro" id="IPR009045">
    <property type="entry name" value="Zn_M74/Hedgehog-like"/>
</dbReference>
<organism evidence="3 4">
    <name type="scientific">Leadbettera azotonutricia (strain ATCC BAA-888 / DSM 13862 / ZAS-9)</name>
    <name type="common">Treponema azotonutricium</name>
    <dbReference type="NCBI Taxonomy" id="545695"/>
    <lineage>
        <taxon>Bacteria</taxon>
        <taxon>Pseudomonadati</taxon>
        <taxon>Spirochaetota</taxon>
        <taxon>Spirochaetia</taxon>
        <taxon>Spirochaetales</taxon>
        <taxon>Breznakiellaceae</taxon>
        <taxon>Leadbettera</taxon>
    </lineage>
</organism>
<dbReference type="STRING" id="545695.TREAZ_2744"/>
<dbReference type="GO" id="GO:0035556">
    <property type="term" value="P:intracellular signal transduction"/>
    <property type="evidence" value="ECO:0007669"/>
    <property type="project" value="InterPro"/>
</dbReference>